<proteinExistence type="predicted"/>
<evidence type="ECO:0000313" key="2">
    <source>
        <dbReference type="EMBL" id="TCP50936.1"/>
    </source>
</evidence>
<gene>
    <name evidence="2" type="ORF">EV191_107200</name>
</gene>
<dbReference type="RefSeq" id="WP_132878172.1">
    <property type="nucleotide sequence ID" value="NZ_SLXQ01000007.1"/>
</dbReference>
<comment type="caution">
    <text evidence="2">The sequence shown here is derived from an EMBL/GenBank/DDBJ whole genome shotgun (WGS) entry which is preliminary data.</text>
</comment>
<dbReference type="PIRSF" id="PIRSF037442">
    <property type="entry name" value="UCP037442_abhydr"/>
    <property type="match status" value="1"/>
</dbReference>
<reference evidence="2 3" key="1">
    <citation type="submission" date="2019-03" db="EMBL/GenBank/DDBJ databases">
        <title>Genomic Encyclopedia of Type Strains, Phase IV (KMG-IV): sequencing the most valuable type-strain genomes for metagenomic binning, comparative biology and taxonomic classification.</title>
        <authorList>
            <person name="Goeker M."/>
        </authorList>
    </citation>
    <scope>NUCLEOTIDE SEQUENCE [LARGE SCALE GENOMIC DNA]</scope>
    <source>
        <strain evidence="2 3">DSM 45765</strain>
    </source>
</reference>
<dbReference type="OrthoDB" id="4536625at2"/>
<dbReference type="AlphaFoldDB" id="A0A4V2STJ1"/>
<keyword evidence="2" id="KW-0378">Hydrolase</keyword>
<organism evidence="2 3">
    <name type="scientific">Tamaricihabitans halophyticus</name>
    <dbReference type="NCBI Taxonomy" id="1262583"/>
    <lineage>
        <taxon>Bacteria</taxon>
        <taxon>Bacillati</taxon>
        <taxon>Actinomycetota</taxon>
        <taxon>Actinomycetes</taxon>
        <taxon>Pseudonocardiales</taxon>
        <taxon>Pseudonocardiaceae</taxon>
        <taxon>Tamaricihabitans</taxon>
    </lineage>
</organism>
<dbReference type="Proteomes" id="UP000294911">
    <property type="component" value="Unassembled WGS sequence"/>
</dbReference>
<dbReference type="InterPro" id="IPR022742">
    <property type="entry name" value="Hydrolase_4"/>
</dbReference>
<keyword evidence="3" id="KW-1185">Reference proteome</keyword>
<dbReference type="GO" id="GO:0016787">
    <property type="term" value="F:hydrolase activity"/>
    <property type="evidence" value="ECO:0007669"/>
    <property type="project" value="UniProtKB-KW"/>
</dbReference>
<feature type="domain" description="Serine aminopeptidase S33" evidence="1">
    <location>
        <begin position="36"/>
        <end position="164"/>
    </location>
</feature>
<dbReference type="SUPFAM" id="SSF53474">
    <property type="entry name" value="alpha/beta-Hydrolases"/>
    <property type="match status" value="1"/>
</dbReference>
<evidence type="ECO:0000313" key="3">
    <source>
        <dbReference type="Proteomes" id="UP000294911"/>
    </source>
</evidence>
<dbReference type="InterPro" id="IPR017208">
    <property type="entry name" value="UCP037442_abhydr"/>
</dbReference>
<name>A0A4V2STJ1_9PSEU</name>
<accession>A0A4V2STJ1</accession>
<dbReference type="Pfam" id="PF12146">
    <property type="entry name" value="Hydrolase_4"/>
    <property type="match status" value="1"/>
</dbReference>
<dbReference type="PANTHER" id="PTHR43194">
    <property type="entry name" value="HYDROLASE ALPHA/BETA FOLD FAMILY"/>
    <property type="match status" value="1"/>
</dbReference>
<sequence>MSSRMNSGTETLVVDRADGSTAQLIVHRATELAAPTVLVIPAMGVQARWYDRLLAELNDAGYHAAVTELRGHEAEGAHRPGWRTDWGYLDLAHDLDAAVTVLGEHQLPAPYLLGHSLGAHLALVCAARRPAAVSGLAAVAAGSVYWRLWSLRHLALTQSVALLAALMGHLPGGRIGFGGDEARTQMRDWARFARTGRLELGRPRHDFTAELAAVDLPLLAVSLAGDRLAPPRSVDGLAALLPRAPLTRIHLGRTDDARETDHLRWARQPARVVATLTDWLGEARRNETRYR</sequence>
<dbReference type="InterPro" id="IPR050228">
    <property type="entry name" value="Carboxylesterase_BioH"/>
</dbReference>
<protein>
    <submittedName>
        <fullName evidence="2">Putative alpha/beta hydrolase</fullName>
    </submittedName>
</protein>
<dbReference type="EMBL" id="SLXQ01000007">
    <property type="protein sequence ID" value="TCP50936.1"/>
    <property type="molecule type" value="Genomic_DNA"/>
</dbReference>
<dbReference type="InterPro" id="IPR029058">
    <property type="entry name" value="AB_hydrolase_fold"/>
</dbReference>
<dbReference type="PANTHER" id="PTHR43194:SF2">
    <property type="entry name" value="PEROXISOMAL MEMBRANE PROTEIN LPX1"/>
    <property type="match status" value="1"/>
</dbReference>
<evidence type="ECO:0000259" key="1">
    <source>
        <dbReference type="Pfam" id="PF12146"/>
    </source>
</evidence>
<dbReference type="Gene3D" id="3.40.50.1820">
    <property type="entry name" value="alpha/beta hydrolase"/>
    <property type="match status" value="1"/>
</dbReference>